<sequence>MQEVCTRFLYWLHTKSGEYTVRSGYYIARQIAEEKDEVGECSRTGMSGLIWNMLWKLKIPNKIKIFGWRAWNNALPTRENLFKRRVVHDARCELIQKRWSMCFGSVELLRTFWLVAEEVCTRFLYWLHTKSGEYTVRSGYYIARQIAKEKDEVGECSRTGMSGLIWNMLWKLKIPNKIKIFGWRAWNNALPTRENLFKRRVVHDVRCELIQKRWSMCFGSVELLRTFWLVAEFKDSQVHLAIPVSVGAVQRWRPPSGSVYKVNFDASVFASTDSSGGPFGVYKRGSRSFSLQEGSRVCC</sequence>
<reference evidence="2 3" key="1">
    <citation type="journal article" date="2016" name="G3 (Bethesda)">
        <title>First Draft Assembly and Annotation of the Genome of a California Endemic Oak Quercus lobata Nee (Fagaceae).</title>
        <authorList>
            <person name="Sork V.L."/>
            <person name="Fitz-Gibbon S.T."/>
            <person name="Puiu D."/>
            <person name="Crepeau M."/>
            <person name="Gugger P.F."/>
            <person name="Sherman R."/>
            <person name="Stevens K."/>
            <person name="Langley C.H."/>
            <person name="Pellegrini M."/>
            <person name="Salzberg S.L."/>
        </authorList>
    </citation>
    <scope>NUCLEOTIDE SEQUENCE [LARGE SCALE GENOMIC DNA]</scope>
    <source>
        <strain evidence="2 3">cv. SW786</strain>
    </source>
</reference>
<organism evidence="2 3">
    <name type="scientific">Quercus lobata</name>
    <name type="common">Valley oak</name>
    <dbReference type="NCBI Taxonomy" id="97700"/>
    <lineage>
        <taxon>Eukaryota</taxon>
        <taxon>Viridiplantae</taxon>
        <taxon>Streptophyta</taxon>
        <taxon>Embryophyta</taxon>
        <taxon>Tracheophyta</taxon>
        <taxon>Spermatophyta</taxon>
        <taxon>Magnoliopsida</taxon>
        <taxon>eudicotyledons</taxon>
        <taxon>Gunneridae</taxon>
        <taxon>Pentapetalae</taxon>
        <taxon>rosids</taxon>
        <taxon>fabids</taxon>
        <taxon>Fagales</taxon>
        <taxon>Fagaceae</taxon>
        <taxon>Quercus</taxon>
    </lineage>
</organism>
<feature type="domain" description="Reverse transcriptase zinc-binding" evidence="1">
    <location>
        <begin position="19"/>
        <end position="97"/>
    </location>
</feature>
<accession>A0A7N2R5Q9</accession>
<keyword evidence="3" id="KW-1185">Reference proteome</keyword>
<dbReference type="Gramene" id="QL05p082254:mrna">
    <property type="protein sequence ID" value="QL05p082254:mrna"/>
    <property type="gene ID" value="QL05p082254"/>
</dbReference>
<feature type="domain" description="Reverse transcriptase zinc-binding" evidence="1">
    <location>
        <begin position="135"/>
        <end position="212"/>
    </location>
</feature>
<dbReference type="InParanoid" id="A0A7N2R5Q9"/>
<protein>
    <recommendedName>
        <fullName evidence="1">Reverse transcriptase zinc-binding domain-containing protein</fullName>
    </recommendedName>
</protein>
<evidence type="ECO:0000313" key="3">
    <source>
        <dbReference type="Proteomes" id="UP000594261"/>
    </source>
</evidence>
<dbReference type="EMBL" id="LRBV02000005">
    <property type="status" value="NOT_ANNOTATED_CDS"/>
    <property type="molecule type" value="Genomic_DNA"/>
</dbReference>
<name>A0A7N2R5Q9_QUELO</name>
<proteinExistence type="predicted"/>
<reference evidence="2" key="2">
    <citation type="submission" date="2021-01" db="UniProtKB">
        <authorList>
            <consortium name="EnsemblPlants"/>
        </authorList>
    </citation>
    <scope>IDENTIFICATION</scope>
</reference>
<dbReference type="Pfam" id="PF13966">
    <property type="entry name" value="zf-RVT"/>
    <property type="match status" value="2"/>
</dbReference>
<evidence type="ECO:0000313" key="2">
    <source>
        <dbReference type="EnsemblPlants" id="QL05p082254:mrna"/>
    </source>
</evidence>
<dbReference type="Proteomes" id="UP000594261">
    <property type="component" value="Chromosome 5"/>
</dbReference>
<dbReference type="EnsemblPlants" id="QL05p082254:mrna">
    <property type="protein sequence ID" value="QL05p082254:mrna"/>
    <property type="gene ID" value="QL05p082254"/>
</dbReference>
<dbReference type="InterPro" id="IPR026960">
    <property type="entry name" value="RVT-Znf"/>
</dbReference>
<dbReference type="AlphaFoldDB" id="A0A7N2R5Q9"/>
<evidence type="ECO:0000259" key="1">
    <source>
        <dbReference type="Pfam" id="PF13966"/>
    </source>
</evidence>